<dbReference type="GO" id="GO:0006364">
    <property type="term" value="P:rRNA processing"/>
    <property type="evidence" value="ECO:0007669"/>
    <property type="project" value="UniProtKB-KW"/>
</dbReference>
<dbReference type="InterPro" id="IPR029063">
    <property type="entry name" value="SAM-dependent_MTases_sf"/>
</dbReference>
<feature type="domain" description="S-adenosylmethionine-dependent methyltransferase" evidence="5">
    <location>
        <begin position="38"/>
        <end position="322"/>
    </location>
</feature>
<dbReference type="CDD" id="cd02440">
    <property type="entry name" value="AdoMet_MTases"/>
    <property type="match status" value="1"/>
</dbReference>
<dbReference type="PANTHER" id="PTHR43042">
    <property type="entry name" value="SAM-DEPENDENT METHYLTRANSFERASE"/>
    <property type="match status" value="1"/>
</dbReference>
<evidence type="ECO:0000313" key="6">
    <source>
        <dbReference type="EMBL" id="EFP95425.1"/>
    </source>
</evidence>
<dbReference type="OrthoDB" id="9805492at2"/>
<dbReference type="GO" id="GO:0008168">
    <property type="term" value="F:methyltransferase activity"/>
    <property type="evidence" value="ECO:0007669"/>
    <property type="project" value="UniProtKB-KW"/>
</dbReference>
<evidence type="ECO:0000259" key="5">
    <source>
        <dbReference type="Pfam" id="PF10672"/>
    </source>
</evidence>
<dbReference type="GO" id="GO:0032259">
    <property type="term" value="P:methylation"/>
    <property type="evidence" value="ECO:0007669"/>
    <property type="project" value="UniProtKB-KW"/>
</dbReference>
<proteinExistence type="predicted"/>
<dbReference type="SUPFAM" id="SSF53335">
    <property type="entry name" value="S-adenosyl-L-methionine-dependent methyltransferases"/>
    <property type="match status" value="1"/>
</dbReference>
<keyword evidence="4" id="KW-0949">S-adenosyl-L-methionine</keyword>
<gene>
    <name evidence="6" type="ORF">VIBC2010_15359</name>
</gene>
<keyword evidence="1" id="KW-0698">rRNA processing</keyword>
<reference evidence="6 7" key="1">
    <citation type="journal article" date="2012" name="Int. J. Syst. Evol. Microbiol.">
        <title>Vibrio caribbeanicus sp. nov., isolated from the marine sponge Scleritoderma cyanea.</title>
        <authorList>
            <person name="Hoffmann M."/>
            <person name="Monday S.R."/>
            <person name="Allard M.W."/>
            <person name="Strain E.A."/>
            <person name="Whittaker P."/>
            <person name="Naum M."/>
            <person name="McCarthy P.J."/>
            <person name="Lopez J.V."/>
            <person name="Fischer M."/>
            <person name="Brown E.W."/>
        </authorList>
    </citation>
    <scope>NUCLEOTIDE SEQUENCE [LARGE SCALE GENOMIC DNA]</scope>
    <source>
        <strain evidence="6 7">ATCC BAA-2122</strain>
    </source>
</reference>
<keyword evidence="7" id="KW-1185">Reference proteome</keyword>
<comment type="caution">
    <text evidence="6">The sequence shown here is derived from an EMBL/GenBank/DDBJ whole genome shotgun (WGS) entry which is preliminary data.</text>
</comment>
<protein>
    <submittedName>
        <fullName evidence="6">Putative SAM-dependent methyltransferase</fullName>
    </submittedName>
</protein>
<evidence type="ECO:0000256" key="4">
    <source>
        <dbReference type="ARBA" id="ARBA00022691"/>
    </source>
</evidence>
<organism evidence="6 7">
    <name type="scientific">Vibrio caribbeanicus ATCC BAA-2122</name>
    <dbReference type="NCBI Taxonomy" id="796620"/>
    <lineage>
        <taxon>Bacteria</taxon>
        <taxon>Pseudomonadati</taxon>
        <taxon>Pseudomonadota</taxon>
        <taxon>Gammaproteobacteria</taxon>
        <taxon>Vibrionales</taxon>
        <taxon>Vibrionaceae</taxon>
        <taxon>Vibrio</taxon>
    </lineage>
</organism>
<evidence type="ECO:0000313" key="7">
    <source>
        <dbReference type="Proteomes" id="UP000002943"/>
    </source>
</evidence>
<evidence type="ECO:0000256" key="1">
    <source>
        <dbReference type="ARBA" id="ARBA00022552"/>
    </source>
</evidence>
<name>E3BNK6_9VIBR</name>
<accession>E3BNK6</accession>
<keyword evidence="3 6" id="KW-0808">Transferase</keyword>
<dbReference type="eggNOG" id="COG1092">
    <property type="taxonomic scope" value="Bacteria"/>
</dbReference>
<dbReference type="EMBL" id="AEIU01000096">
    <property type="protein sequence ID" value="EFP95425.1"/>
    <property type="molecule type" value="Genomic_DNA"/>
</dbReference>
<dbReference type="AlphaFoldDB" id="E3BNK6"/>
<dbReference type="InterPro" id="IPR019614">
    <property type="entry name" value="SAM-dep_methyl-trfase"/>
</dbReference>
<evidence type="ECO:0000256" key="2">
    <source>
        <dbReference type="ARBA" id="ARBA00022603"/>
    </source>
</evidence>
<dbReference type="STRING" id="796620.VIBC2010_15359"/>
<dbReference type="RefSeq" id="WP_009602788.1">
    <property type="nucleotide sequence ID" value="NZ_AEIU01000096.1"/>
</dbReference>
<dbReference type="Gene3D" id="3.40.50.150">
    <property type="entry name" value="Vaccinia Virus protein VP39"/>
    <property type="match status" value="1"/>
</dbReference>
<dbReference type="Pfam" id="PF10672">
    <property type="entry name" value="Methyltrans_SAM"/>
    <property type="match status" value="1"/>
</dbReference>
<sequence length="326" mass="36663">MAEDTMNGDSLAGLQAGALPIFFEQIHSQLLLAGSEVRRLFHGRGRMFDGLEQITCDWVGQQLMVSVFKQPSEGFLNNLKHGLIAMADSPLWQKCQGRSIVLQHRYEKGAPSEVLVGELQRNPIVVESDINYRLDIGQNQNFGLFLDMRLGRNWVKAQSKGKNVLNLFAYTCGFSVAAIEGGADQVVNVDMSRSSLTKGRENHKLNGHNLNQVKFLAYDIFRSWGKISRMGPYDLIVIDPPSFQKGSFALTKDYKRILRRLPELLNQDGDVLACVNSPKVSSQFLIDGMQEEAPELSYKERIDNPPEFADINPEASLKVLRFSREK</sequence>
<evidence type="ECO:0000256" key="3">
    <source>
        <dbReference type="ARBA" id="ARBA00022679"/>
    </source>
</evidence>
<dbReference type="Proteomes" id="UP000002943">
    <property type="component" value="Unassembled WGS sequence"/>
</dbReference>
<dbReference type="PANTHER" id="PTHR43042:SF3">
    <property type="entry name" value="RIBOSOMAL RNA LARGE SUBUNIT METHYLTRANSFERASE YWBD-RELATED"/>
    <property type="match status" value="1"/>
</dbReference>
<keyword evidence="2 6" id="KW-0489">Methyltransferase</keyword>